<reference evidence="3" key="1">
    <citation type="submission" date="2020-07" db="EMBL/GenBank/DDBJ databases">
        <title>Draft Genome Sequence of a Deep-Sea Yeast, Naganishia (Cryptococcus) liquefaciens strain N6.</title>
        <authorList>
            <person name="Han Y.W."/>
            <person name="Kajitani R."/>
            <person name="Morimoto H."/>
            <person name="Parhat M."/>
            <person name="Tsubouchi H."/>
            <person name="Bakenova O."/>
            <person name="Ogata M."/>
            <person name="Argunhan B."/>
            <person name="Aoki R."/>
            <person name="Kajiwara S."/>
            <person name="Itoh T."/>
            <person name="Iwasaki H."/>
        </authorList>
    </citation>
    <scope>NUCLEOTIDE SEQUENCE</scope>
    <source>
        <strain evidence="3">N6</strain>
    </source>
</reference>
<dbReference type="Proteomes" id="UP000620104">
    <property type="component" value="Unassembled WGS sequence"/>
</dbReference>
<dbReference type="EMBL" id="BLZA01000032">
    <property type="protein sequence ID" value="GHJ88876.1"/>
    <property type="molecule type" value="Genomic_DNA"/>
</dbReference>
<proteinExistence type="predicted"/>
<gene>
    <name evidence="3" type="ORF">NliqN6_5278</name>
</gene>
<dbReference type="CDD" id="cd23659">
    <property type="entry name" value="USP_At3g01520-like"/>
    <property type="match status" value="1"/>
</dbReference>
<organism evidence="3 4">
    <name type="scientific">Naganishia liquefaciens</name>
    <dbReference type="NCBI Taxonomy" id="104408"/>
    <lineage>
        <taxon>Eukaryota</taxon>
        <taxon>Fungi</taxon>
        <taxon>Dikarya</taxon>
        <taxon>Basidiomycota</taxon>
        <taxon>Agaricomycotina</taxon>
        <taxon>Tremellomycetes</taxon>
        <taxon>Filobasidiales</taxon>
        <taxon>Filobasidiaceae</taxon>
        <taxon>Naganishia</taxon>
    </lineage>
</organism>
<dbReference type="PANTHER" id="PTHR47815">
    <property type="entry name" value="UNIVERSAL STRESS PROTEIN A FAMILY PROTEIN C25B2.10"/>
    <property type="match status" value="1"/>
</dbReference>
<accession>A0A8H3TWI0</accession>
<dbReference type="OrthoDB" id="843225at2759"/>
<evidence type="ECO:0000256" key="1">
    <source>
        <dbReference type="SAM" id="MobiDB-lite"/>
    </source>
</evidence>
<feature type="region of interest" description="Disordered" evidence="1">
    <location>
        <begin position="171"/>
        <end position="193"/>
    </location>
</feature>
<dbReference type="Pfam" id="PF00582">
    <property type="entry name" value="Usp"/>
    <property type="match status" value="1"/>
</dbReference>
<feature type="domain" description="UspA" evidence="2">
    <location>
        <begin position="238"/>
        <end position="382"/>
    </location>
</feature>
<name>A0A8H3TWI0_9TREE</name>
<evidence type="ECO:0000313" key="4">
    <source>
        <dbReference type="Proteomes" id="UP000620104"/>
    </source>
</evidence>
<feature type="compositionally biased region" description="Basic and acidic residues" evidence="1">
    <location>
        <begin position="417"/>
        <end position="428"/>
    </location>
</feature>
<dbReference type="AlphaFoldDB" id="A0A8H3TWI0"/>
<evidence type="ECO:0000313" key="3">
    <source>
        <dbReference type="EMBL" id="GHJ88876.1"/>
    </source>
</evidence>
<dbReference type="InterPro" id="IPR006016">
    <property type="entry name" value="UspA"/>
</dbReference>
<comment type="caution">
    <text evidence="3">The sequence shown here is derived from an EMBL/GenBank/DDBJ whole genome shotgun (WGS) entry which is preliminary data.</text>
</comment>
<feature type="compositionally biased region" description="Low complexity" evidence="1">
    <location>
        <begin position="10"/>
        <end position="25"/>
    </location>
</feature>
<keyword evidence="4" id="KW-1185">Reference proteome</keyword>
<feature type="compositionally biased region" description="Polar residues" evidence="1">
    <location>
        <begin position="26"/>
        <end position="35"/>
    </location>
</feature>
<dbReference type="InterPro" id="IPR014729">
    <property type="entry name" value="Rossmann-like_a/b/a_fold"/>
</dbReference>
<evidence type="ECO:0000259" key="2">
    <source>
        <dbReference type="Pfam" id="PF00582"/>
    </source>
</evidence>
<feature type="region of interest" description="Disordered" evidence="1">
    <location>
        <begin position="82"/>
        <end position="154"/>
    </location>
</feature>
<protein>
    <recommendedName>
        <fullName evidence="2">UspA domain-containing protein</fullName>
    </recommendedName>
</protein>
<dbReference type="PANTHER" id="PTHR47815:SF1">
    <property type="entry name" value="UNIVERSAL STRESS PROTEIN A FAMILY PROTEIN C25B2.10"/>
    <property type="match status" value="1"/>
</dbReference>
<sequence>MSGRPSLFRSSTSNSPLTSPNGSSSRVPQVMQSHHASAAPHTSPPVSAPGSVRFPWEPAQHNHQHDHSTVNSAGLHSAFAHHPFHSHQSPSSTSATHSRNGSRDLSAGMNSGQHLSFDPNMPTGRERGHTDGTMDAGSQEGDRQAGIPMSKTLSAGGLSYQSSATAGTGILAGGTGKDFPRSRTSSTGQTTMIGPEFGYRRKVGFETFDGAQVKDNSLFSYTLQAKSDEYRRNRNTRVFMAAVSNDEKGEDALDWLMDNLVEDGDEIVAVRVIELDDGEKTSPQAQEEFREDAAELLKTILEKNDEFGGDRRISVIVEFVAGRVTQTLMRLISLYRPDSLVVGTKGKQSKLQTWGRALGAPGMGSVSRYCVSHSPVPVIVVRPERKVQKTLAKRQNDPKRGVYADMVGGDGLTRTRSIGERSLGDRSE</sequence>
<feature type="region of interest" description="Disordered" evidence="1">
    <location>
        <begin position="391"/>
        <end position="428"/>
    </location>
</feature>
<feature type="region of interest" description="Disordered" evidence="1">
    <location>
        <begin position="1"/>
        <end position="69"/>
    </location>
</feature>
<dbReference type="SUPFAM" id="SSF52402">
    <property type="entry name" value="Adenine nucleotide alpha hydrolases-like"/>
    <property type="match status" value="1"/>
</dbReference>
<feature type="compositionally biased region" description="Low complexity" evidence="1">
    <location>
        <begin position="82"/>
        <end position="98"/>
    </location>
</feature>
<dbReference type="Gene3D" id="3.40.50.620">
    <property type="entry name" value="HUPs"/>
    <property type="match status" value="1"/>
</dbReference>
<feature type="compositionally biased region" description="Polar residues" evidence="1">
    <location>
        <begin position="182"/>
        <end position="192"/>
    </location>
</feature>